<gene>
    <name evidence="1" type="ORF">QBE51_13935</name>
</gene>
<name>A0ABZ2Y3I1_9FIRM</name>
<keyword evidence="2" id="KW-1185">Reference proteome</keyword>
<organism evidence="1 2">
    <name type="scientific">Defluviitalea saccharophila</name>
    <dbReference type="NCBI Taxonomy" id="879970"/>
    <lineage>
        <taxon>Bacteria</taxon>
        <taxon>Bacillati</taxon>
        <taxon>Bacillota</taxon>
        <taxon>Clostridia</taxon>
        <taxon>Lachnospirales</taxon>
        <taxon>Defluviitaleaceae</taxon>
        <taxon>Defluviitalea</taxon>
    </lineage>
</organism>
<dbReference type="EMBL" id="CP121687">
    <property type="protein sequence ID" value="WZL69854.1"/>
    <property type="molecule type" value="Genomic_DNA"/>
</dbReference>
<evidence type="ECO:0000313" key="2">
    <source>
        <dbReference type="Proteomes" id="UP001486565"/>
    </source>
</evidence>
<dbReference type="Proteomes" id="UP001486565">
    <property type="component" value="Chromosome"/>
</dbReference>
<reference evidence="1 2" key="1">
    <citation type="submission" date="2023-03" db="EMBL/GenBank/DDBJ databases">
        <title>Novel Species.</title>
        <authorList>
            <person name="Ma S."/>
        </authorList>
    </citation>
    <scope>NUCLEOTIDE SEQUENCE [LARGE SCALE GENOMIC DNA]</scope>
    <source>
        <strain evidence="1 2">LIND6LT2</strain>
    </source>
</reference>
<dbReference type="RefSeq" id="WP_341876842.1">
    <property type="nucleotide sequence ID" value="NZ_CP121687.1"/>
</dbReference>
<evidence type="ECO:0000313" key="1">
    <source>
        <dbReference type="EMBL" id="WZL69854.1"/>
    </source>
</evidence>
<protein>
    <submittedName>
        <fullName evidence="1">Uncharacterized protein</fullName>
    </submittedName>
</protein>
<accession>A0ABZ2Y3I1</accession>
<sequence>MALQFPTSEMRKKICIPEPTRCDGNFDRSVNMNEIVTLWKSTKPVKGTFYLNLFAEGTPEGAVAVFRIKQADGTIISRTVKRGTAYALTVDQALEITVQVQNGLPEQTAEVKFMYCDQNLIKEKEENCCSPPLVCDDFSEFLYIGEAQPFLTWESLFPLKGTLLFNFIASFDPADNPSATIKVERFKKPTIIRNIPLKVSNSNNCDIPFVLAVDDIRKVTVTASEIDPFISNLLFSLCHQEESAASCCNEPLKCENSLPYFQPEVRSQNIKIWESFIPVKGTFYIANWYDGKLTLNIEFDNKRIFKRILRYGESFTITSKEVKTITIRLDPVSEQEGYFYFQYCIQDIPLQKSCKTSCCPKPLHCYFVFQSYDNPMDEILPLWISKIPVDGEILFWIDGLPQQRTKVSIKRFGKPDIVKTIEGNRIFTVRTTDLEGVLVQLSNGAPENYIIMLLCIQEQVPLNHVCCPEPVKCEFDNSIFLVADLEYPLNKNIALWESTEPVKGTFSIYNNSLDGVDMTVKINYKDGCFSTRTLKSGEGFGITDEGMISVSVRFTSENPEASGGVLLESCTQNILEHCKKDNCCPQPLLCQDIGIEAFDIRRNQKYLLWHAEFPVEAIMHFYLLDGESATIIVERYDKSTITETIHNGRPKSLAIDHIKNVFVKVNPESMSGSVSMELCMQEEVSLEGDEKE</sequence>
<proteinExistence type="predicted"/>